<feature type="non-terminal residue" evidence="3">
    <location>
        <position position="1"/>
    </location>
</feature>
<dbReference type="PROSITE" id="PS51898">
    <property type="entry name" value="TYR_RECOMBINASE"/>
    <property type="match status" value="1"/>
</dbReference>
<dbReference type="InterPro" id="IPR011010">
    <property type="entry name" value="DNA_brk_join_enz"/>
</dbReference>
<comment type="caution">
    <text evidence="3">The sequence shown here is derived from an EMBL/GenBank/DDBJ whole genome shotgun (WGS) entry which is preliminary data.</text>
</comment>
<dbReference type="SUPFAM" id="SSF56349">
    <property type="entry name" value="DNA breaking-rejoining enzymes"/>
    <property type="match status" value="1"/>
</dbReference>
<dbReference type="GO" id="GO:0015074">
    <property type="term" value="P:DNA integration"/>
    <property type="evidence" value="ECO:0007669"/>
    <property type="project" value="InterPro"/>
</dbReference>
<proteinExistence type="predicted"/>
<evidence type="ECO:0000259" key="2">
    <source>
        <dbReference type="PROSITE" id="PS51898"/>
    </source>
</evidence>
<keyword evidence="1" id="KW-0233">DNA recombination</keyword>
<dbReference type="GO" id="GO:0003677">
    <property type="term" value="F:DNA binding"/>
    <property type="evidence" value="ECO:0007669"/>
    <property type="project" value="InterPro"/>
</dbReference>
<dbReference type="AlphaFoldDB" id="T0YCE6"/>
<dbReference type="InterPro" id="IPR013762">
    <property type="entry name" value="Integrase-like_cat_sf"/>
</dbReference>
<name>T0YCE6_9ZZZZ</name>
<accession>T0YCE6</accession>
<reference evidence="3" key="1">
    <citation type="submission" date="2013-08" db="EMBL/GenBank/DDBJ databases">
        <authorList>
            <person name="Mendez C."/>
            <person name="Richter M."/>
            <person name="Ferrer M."/>
            <person name="Sanchez J."/>
        </authorList>
    </citation>
    <scope>NUCLEOTIDE SEQUENCE</scope>
</reference>
<dbReference type="GO" id="GO:0006310">
    <property type="term" value="P:DNA recombination"/>
    <property type="evidence" value="ECO:0007669"/>
    <property type="project" value="UniProtKB-KW"/>
</dbReference>
<sequence length="52" mass="5790">FRHTFCKSLVDAGESLDRVAALAGHSSLNTTARYTKPTAQDLERAVNKLEWI</sequence>
<gene>
    <name evidence="3" type="ORF">B1A_20702</name>
</gene>
<protein>
    <submittedName>
        <fullName evidence="3">Integrase-recombinase protein</fullName>
    </submittedName>
</protein>
<dbReference type="Gene3D" id="1.10.443.10">
    <property type="entry name" value="Intergrase catalytic core"/>
    <property type="match status" value="1"/>
</dbReference>
<dbReference type="EMBL" id="AUZX01015284">
    <property type="protein sequence ID" value="EQD29457.1"/>
    <property type="molecule type" value="Genomic_DNA"/>
</dbReference>
<dbReference type="InterPro" id="IPR002104">
    <property type="entry name" value="Integrase_catalytic"/>
</dbReference>
<dbReference type="Pfam" id="PF00589">
    <property type="entry name" value="Phage_integrase"/>
    <property type="match status" value="1"/>
</dbReference>
<evidence type="ECO:0000256" key="1">
    <source>
        <dbReference type="ARBA" id="ARBA00023172"/>
    </source>
</evidence>
<feature type="domain" description="Tyr recombinase" evidence="2">
    <location>
        <begin position="1"/>
        <end position="47"/>
    </location>
</feature>
<organism evidence="3">
    <name type="scientific">mine drainage metagenome</name>
    <dbReference type="NCBI Taxonomy" id="410659"/>
    <lineage>
        <taxon>unclassified sequences</taxon>
        <taxon>metagenomes</taxon>
        <taxon>ecological metagenomes</taxon>
    </lineage>
</organism>
<evidence type="ECO:0000313" key="3">
    <source>
        <dbReference type="EMBL" id="EQD29457.1"/>
    </source>
</evidence>
<reference evidence="3" key="2">
    <citation type="journal article" date="2014" name="ISME J.">
        <title>Microbial stratification in low pH oxic and suboxic macroscopic growths along an acid mine drainage.</title>
        <authorList>
            <person name="Mendez-Garcia C."/>
            <person name="Mesa V."/>
            <person name="Sprenger R.R."/>
            <person name="Richter M."/>
            <person name="Diez M.S."/>
            <person name="Solano J."/>
            <person name="Bargiela R."/>
            <person name="Golyshina O.V."/>
            <person name="Manteca A."/>
            <person name="Ramos J.L."/>
            <person name="Gallego J.R."/>
            <person name="Llorente I."/>
            <person name="Martins Dos Santos V.A."/>
            <person name="Jensen O.N."/>
            <person name="Pelaez A.I."/>
            <person name="Sanchez J."/>
            <person name="Ferrer M."/>
        </authorList>
    </citation>
    <scope>NUCLEOTIDE SEQUENCE</scope>
</reference>